<comment type="caution">
    <text evidence="1">The sequence shown here is derived from an EMBL/GenBank/DDBJ whole genome shotgun (WGS) entry which is preliminary data.</text>
</comment>
<evidence type="ECO:0000313" key="1">
    <source>
        <dbReference type="EMBL" id="GIY77654.1"/>
    </source>
</evidence>
<dbReference type="Proteomes" id="UP001054945">
    <property type="component" value="Unassembled WGS sequence"/>
</dbReference>
<evidence type="ECO:0000313" key="2">
    <source>
        <dbReference type="Proteomes" id="UP001054945"/>
    </source>
</evidence>
<sequence>MPVLMIYSASNDNFIPEKTKNGQARPPLTLHYPTLSLLQISGRSGRKHKGILCNIPGCNLKDDRKACN</sequence>
<accession>A0AAV4W6W3</accession>
<dbReference type="AlphaFoldDB" id="A0AAV4W6W3"/>
<reference evidence="1 2" key="1">
    <citation type="submission" date="2021-06" db="EMBL/GenBank/DDBJ databases">
        <title>Caerostris extrusa draft genome.</title>
        <authorList>
            <person name="Kono N."/>
            <person name="Arakawa K."/>
        </authorList>
    </citation>
    <scope>NUCLEOTIDE SEQUENCE [LARGE SCALE GENOMIC DNA]</scope>
</reference>
<dbReference type="EMBL" id="BPLR01015658">
    <property type="protein sequence ID" value="GIY77654.1"/>
    <property type="molecule type" value="Genomic_DNA"/>
</dbReference>
<organism evidence="1 2">
    <name type="scientific">Caerostris extrusa</name>
    <name type="common">Bark spider</name>
    <name type="synonym">Caerostris bankana</name>
    <dbReference type="NCBI Taxonomy" id="172846"/>
    <lineage>
        <taxon>Eukaryota</taxon>
        <taxon>Metazoa</taxon>
        <taxon>Ecdysozoa</taxon>
        <taxon>Arthropoda</taxon>
        <taxon>Chelicerata</taxon>
        <taxon>Arachnida</taxon>
        <taxon>Araneae</taxon>
        <taxon>Araneomorphae</taxon>
        <taxon>Entelegynae</taxon>
        <taxon>Araneoidea</taxon>
        <taxon>Araneidae</taxon>
        <taxon>Caerostris</taxon>
    </lineage>
</organism>
<proteinExistence type="predicted"/>
<name>A0AAV4W6W3_CAEEX</name>
<protein>
    <submittedName>
        <fullName evidence="1">Uncharacterized protein</fullName>
    </submittedName>
</protein>
<gene>
    <name evidence="1" type="ORF">CEXT_311481</name>
</gene>
<keyword evidence="2" id="KW-1185">Reference proteome</keyword>